<dbReference type="Pfam" id="PF12340">
    <property type="entry name" value="DUF3638"/>
    <property type="match status" value="1"/>
</dbReference>
<dbReference type="PANTHER" id="PTHR13367">
    <property type="entry name" value="UBIQUITIN THIOESTERASE"/>
    <property type="match status" value="1"/>
</dbReference>
<evidence type="ECO:0000259" key="7">
    <source>
        <dbReference type="Pfam" id="PF12340"/>
    </source>
</evidence>
<dbReference type="OrthoDB" id="3182339at2759"/>
<reference evidence="10" key="1">
    <citation type="submission" date="2021-03" db="EMBL/GenBank/DDBJ databases">
        <authorList>
            <person name="Tagirdzhanova G."/>
        </authorList>
    </citation>
    <scope>NUCLEOTIDE SEQUENCE</scope>
</reference>
<evidence type="ECO:0000256" key="5">
    <source>
        <dbReference type="ARBA" id="ARBA00022801"/>
    </source>
</evidence>
<dbReference type="GO" id="GO:0006508">
    <property type="term" value="P:proteolysis"/>
    <property type="evidence" value="ECO:0007669"/>
    <property type="project" value="UniProtKB-KW"/>
</dbReference>
<protein>
    <recommendedName>
        <fullName evidence="2">ubiquitinyl hydrolase 1</fullName>
        <ecNumber evidence="2">3.4.19.12</ecNumber>
    </recommendedName>
</protein>
<comment type="caution">
    <text evidence="10">The sequence shown here is derived from an EMBL/GenBank/DDBJ whole genome shotgun (WGS) entry which is preliminary data.</text>
</comment>
<dbReference type="PANTHER" id="PTHR13367:SF33">
    <property type="entry name" value="P-LOOP CONTAINING NUCLEOSIDE TRIPHOSPHATE HYDROLASE PROTEIN"/>
    <property type="match status" value="1"/>
</dbReference>
<dbReference type="InterPro" id="IPR022105">
    <property type="entry name" value="DUF3645"/>
</dbReference>
<dbReference type="InterPro" id="IPR046541">
    <property type="entry name" value="DUF6606"/>
</dbReference>
<evidence type="ECO:0000313" key="11">
    <source>
        <dbReference type="Proteomes" id="UP000664521"/>
    </source>
</evidence>
<keyword evidence="5" id="KW-0378">Hydrolase</keyword>
<dbReference type="InterPro" id="IPR022099">
    <property type="entry name" value="DUF3638"/>
</dbReference>
<comment type="catalytic activity">
    <reaction evidence="1">
        <text>Thiol-dependent hydrolysis of ester, thioester, amide, peptide and isopeptide bonds formed by the C-terminal Gly of ubiquitin (a 76-residue protein attached to proteins as an intracellular targeting signal).</text>
        <dbReference type="EC" id="3.4.19.12"/>
    </reaction>
</comment>
<sequence>MAPTSLESVQYLVNHIVLPPQLPSSAESPQLVRLAEQDLFRLVQQAVRELLQHSPVNEKPTWILIEKTFRYWTTTHSQDGLPADHLLKWLSEAGKDGMPHYNFTLEFRLNRLDVIPLVVEAQNASVIIRIREDGATFESFELSPRPEPVINCKTSLRRSFPTGAVFVPKTTFDNDDFRTQLVQTLRKLDVETVREMVPTAKKADRTAAEIRDTVHPGLVTDMLMAILASLGHPVPVCQVHKRTRDDAVWDNSLLPWRRSPLWLAIRVTLQTSLLQMTSPSRALASYKNLMIVLLTKLLAASLSTNLPLDQCFVIQAKIARRSLKLGEATLDFIHNDALAVGQLLRDKLETDWQSVQARESATQVQIDTLEEDTAMSLTSCRSYLDMVLQADKSVAANSSDFSPRCPKLIQYQQDGLPSFIGNSAGIDAMFTLAEVELWVADQLPLWTATTIANPVDDHCCRLTSLALDYKERATPRYADSPERQSTMLLTIAEIWLASDAITSAIIPLLLKFPPELSDDLFQPLILPKGADMIRLKVVEDYVANRQRRSNGRYARIFADPLKAGPPHFTSLYYDVSDKHKRLRERIEADAVEQQAAKKAEWERMQKEYNSMMTEAAALQCTMVMDPLGDEAHDPRCRKCAIENTARNTGIDIYEWPLPENEAQCRAAVYELDCPSGFAAWRKLTWTIMQDLGRTRLSEGPKPFDNVLSYSGLEGYGNHKASRIVLASKTKSVMRSHYRTLHFPAEESQLYSKNALQYKYFDEKLGVWTTEQTSPPDFAPRCNSIVPEGAYRDIQYAVNATQHHQVEVIADQNSFGRNLALHEFIAFGCLRADGEQTQWLNIQRELEASNLTLNTEAVCILIIQAASQAGSKRCTPLRLTHVIFESASFCTGLLDTARSLLVSIGTNWTSHHTMTLVIVVALRIANLTSDKDCRSGALQTLHKCRQIILGWTESLSKLLESTSDNDQIQRVQQNLLKAGLLGKLTYSLDSSHVKESLNSAEDLKYWVFFSIIVHDNTPGSIANLSAILRRLLLNDRKISYETSATVRGLLSRGDNDGLDQAVKIIWSSFEINSAPWTPLPLHNERWLEKNSSAVKGHSAQTVSYNVLEGELLVGGRPLGRLPQEYIHSDLYLRIFGSQIFSVCTSNMPGMLYMSARDVEGHQLHFGTRDGGIVIRMRTETCTWEAIPHGKLRDDFPSILVEEFLHWLEISTRVLEFRPFGELYKQRIEWQLCYNAASLSVLWKGSQKLVDIRSKTVDSINSVFAPLESPSYIHVIRSSECPINIELPRLGLRFWLNQDGELECRELRKIVDPDQYIGTFVGLRSKMVLCERGVFAQQLDRTVIVPAGKVSVSRCEPHVAVSISTGDRQSVHWFRFQVDSILGRIRSDGSLRSRLLQVYLHALTSNILPDPLTRRTGTEEGLLLLKALSKQAWKPLNEEESSMLKLLSALTPRRHFYPEHLKVMQNVIWNPRLSFLSQHDGFDPLCRRLVESGNRFGVFHPNVQPVCSLDQSASLYLLQRAELRHSTFRSPQFGGTANLLAHDEIYLSRDNSSITDRGLKAYQIATLVAEWPSQFAASRNVIADFKRWGLVSCFGPEYDNSTPITDLLKLNFGLSWVPLRGLCCRSDQQSDKFKLLFLFAIIAYGPEIASLEDIQTLLAFAFLSELREVQDFPQDKSVDLRTGSYPQQTVLAKAIKQYAYPFRPSQDWLSAETRRQEQVQHNNRIKAQADATAKIYFDQWPCDQPVKIADAVAPLLKAQEVHNYMLSRFAILMDNRKMEAYVRKIQVILDGARDSSVLMNPERWQARMESVRSYSPCILPDMASLMPFQAPETEDLPDQVHITEITRSQMEDKKLQCLLSSINSETGSYYHSTICHRYRADLEASLDAFSRYEEPVQPATIPYDLATIKSSFDYSKQYLNKLHERICFAIQPDSPSSKLLSVSGLWPRLTLVDLLELLASIHDTLIDELWIDCLLQLGKAVTIYQRARRLVLAIEANNVSSFFSEIHNLRTTAWDPNVFPEWLLIEIENDILIRPTQARVAREMLTPSCSSNMLTQLNMGEGKSSVIVPLVASAAANGQQLSRVLVLKSLTTQMMDTLVTRLSGLVGRQIFFMPFSRKTQVDEAMLSHMRLLYEDCVKSRGILLMQPDFLLSFKLMGIERLASGDLSLGKQLLKTQEWLELNAKDLLDESDEILDVKFQLIYTIGNQRHMDGQPERWLLTQSIFDLVDKHATAIASESPDDIETTRRSEASFPTIRLLASHAGSKLNSRLVEDILESKLPGLNLDKWSLVDKGVLSYFLLNVEVGTDVCSTITDLCRNDEALLKRILLLRGLIAHKVLQFILVGKRWSVNFGQHPTRCLVAVPYRAKGVPAATAEFGHPDVTIPLTCLTYYYAGMSDRQMRLCFELLQKADDPSLEYQRWTSRSNMLPADLREWNAVNLEDHQQCNNVLFPALRYSKSVADFYMANVVFPREGKEFDQKLSSSGWDIPLTLGGQHLTTGFSGTNDNRFLLPSSITQQDLPELRHTSGKVLSYVLRTENLRYECAKDVNGRQLSTEGLLHFINRLDRKAKIMIDVGAQVLELTNEDVVKDWLKLMDDVDAGIFFNAEDKVMVLAKDNWKPEPLATSSFSGRIDRCLVYLDEVHTRGTDLKLPKDARAVVTLGPRLTKDRLVQACMRLRQLGHGQSLFFIAPPEVHRDILKITGKCESDSLDGYDVIKWALAQSCLNIERSEPLRIMQGLSYHHRRHTAQRYFAAEESENVESNGADVFIEKEEQSLYDLYAPSSMKSTNETSLLNISSQDHDPEVQALLHLWKQIDPTAVDGAKVLEEHEREVAHEVEQETEIQRPPPAKPLMELVDARLETYVQNGASQTFKSFRRADKAIVHKSSAGRLMGHSMIWSDIRVSDGFSSVVEKPASGFYDDYFRPVNWILTSKHALPVTELVIISQYEANQLMDAIRDLSSAVLLHVYEPRVTRAMSSVDSSAISPLPLATQNWLRLSPNLRQQLHLFAGQLYINTYNDYLEFRRASPSIVPNLTFLKEWIAIRRRGQNFSQTHIGRIVSGWNLQPEDFQ</sequence>
<evidence type="ECO:0000256" key="1">
    <source>
        <dbReference type="ARBA" id="ARBA00000707"/>
    </source>
</evidence>
<evidence type="ECO:0000256" key="3">
    <source>
        <dbReference type="ARBA" id="ARBA00022670"/>
    </source>
</evidence>
<feature type="domain" description="DUF3638" evidence="7">
    <location>
        <begin position="2010"/>
        <end position="2232"/>
    </location>
</feature>
<evidence type="ECO:0000256" key="6">
    <source>
        <dbReference type="ARBA" id="ARBA00022807"/>
    </source>
</evidence>
<evidence type="ECO:0000259" key="9">
    <source>
        <dbReference type="Pfam" id="PF20255"/>
    </source>
</evidence>
<dbReference type="Proteomes" id="UP000664521">
    <property type="component" value="Unassembled WGS sequence"/>
</dbReference>
<evidence type="ECO:0000313" key="10">
    <source>
        <dbReference type="EMBL" id="CAF9933771.1"/>
    </source>
</evidence>
<dbReference type="GO" id="GO:0004843">
    <property type="term" value="F:cysteine-type deubiquitinase activity"/>
    <property type="evidence" value="ECO:0007669"/>
    <property type="project" value="UniProtKB-EC"/>
</dbReference>
<dbReference type="Pfam" id="PF12359">
    <property type="entry name" value="DUF3645"/>
    <property type="match status" value="1"/>
</dbReference>
<organism evidence="10 11">
    <name type="scientific">Heterodermia speciosa</name>
    <dbReference type="NCBI Taxonomy" id="116794"/>
    <lineage>
        <taxon>Eukaryota</taxon>
        <taxon>Fungi</taxon>
        <taxon>Dikarya</taxon>
        <taxon>Ascomycota</taxon>
        <taxon>Pezizomycotina</taxon>
        <taxon>Lecanoromycetes</taxon>
        <taxon>OSLEUM clade</taxon>
        <taxon>Lecanoromycetidae</taxon>
        <taxon>Caliciales</taxon>
        <taxon>Physciaceae</taxon>
        <taxon>Heterodermia</taxon>
    </lineage>
</organism>
<keyword evidence="11" id="KW-1185">Reference proteome</keyword>
<dbReference type="EC" id="3.4.19.12" evidence="2"/>
<accession>A0A8H3G688</accession>
<gene>
    <name evidence="10" type="ORF">HETSPECPRED_008992</name>
</gene>
<evidence type="ECO:0000256" key="2">
    <source>
        <dbReference type="ARBA" id="ARBA00012759"/>
    </source>
</evidence>
<proteinExistence type="predicted"/>
<dbReference type="EMBL" id="CAJPDS010000070">
    <property type="protein sequence ID" value="CAF9933771.1"/>
    <property type="molecule type" value="Genomic_DNA"/>
</dbReference>
<dbReference type="Pfam" id="PF20255">
    <property type="entry name" value="DUF6606"/>
    <property type="match status" value="1"/>
</dbReference>
<keyword evidence="6" id="KW-0788">Thiol protease</keyword>
<dbReference type="InterPro" id="IPR051346">
    <property type="entry name" value="OTU_Deubiquitinase"/>
</dbReference>
<feature type="domain" description="DUF6606" evidence="9">
    <location>
        <begin position="12"/>
        <end position="298"/>
    </location>
</feature>
<evidence type="ECO:0000259" key="8">
    <source>
        <dbReference type="Pfam" id="PF12359"/>
    </source>
</evidence>
<keyword evidence="3" id="KW-0645">Protease</keyword>
<keyword evidence="4" id="KW-0833">Ubl conjugation pathway</keyword>
<feature type="domain" description="DUF3645" evidence="8">
    <location>
        <begin position="2352"/>
        <end position="2384"/>
    </location>
</feature>
<evidence type="ECO:0000256" key="4">
    <source>
        <dbReference type="ARBA" id="ARBA00022786"/>
    </source>
</evidence>
<name>A0A8H3G688_9LECA</name>